<proteinExistence type="predicted"/>
<dbReference type="Gene3D" id="1.25.40.20">
    <property type="entry name" value="Ankyrin repeat-containing domain"/>
    <property type="match status" value="1"/>
</dbReference>
<comment type="caution">
    <text evidence="3">The sequence shown here is derived from an EMBL/GenBank/DDBJ whole genome shotgun (WGS) entry which is preliminary data.</text>
</comment>
<evidence type="ECO:0000256" key="1">
    <source>
        <dbReference type="ARBA" id="ARBA00022737"/>
    </source>
</evidence>
<dbReference type="SUPFAM" id="SSF48403">
    <property type="entry name" value="Ankyrin repeat"/>
    <property type="match status" value="1"/>
</dbReference>
<sequence>MKDQLAKIFEKYPFVHLDKSGELSIIVPLTGAASISDNFTADETKPIFLYLFGDNTCKSDLERSTFFYGKQKSGGRHSVKPFTELFSNLIHELNDLKSSTEIRVDEQLFLETIIANLNELKEQALAFRKGNPGFEDMKNDFSHSDEIMVSKSEFVVTVYPDRVRQFDLPNVMSLINPGVSRYKQLLAQSDINQCLEALSLVQKPAAEGNLDLIADALGKLDADPIDYLCKKDNKDPKALFKAVYEILQKQDTSLENQQSAVFEVMEGNLVAAFGDNEDFSTWQKEEIVDAIKSIFKQANLLSEQSGTKQKTFADVYNQAFDKYNESTNDDSESGCKRRNTYQLFILQTFLYLCSLQLRLKNKEKAKKFLGLFEDRGTLNNLVLQLCNDEKAFMRMMADEFELTSAEYASIAESTYGIVLAHIDAEHFDELRIACSAQLLQDSNYIVMGGRLCWSTSSINEEGNIRSLEQQKKISSENFEIFYNQRQSYIDKSREFQQIKVLLDKEVNDEGIAEAVASKVRYLTKYQKSQILSEVIQKKKYEHAKLLIENYANLVFPSVFISVIKSTPVHIDLIRAFLNTDSRHALNIDGNDLIQAAKKGDFELVKIIIEHRPDLLESKDSFQQTPLLWACANGHVDIVEYLMDAGADIHVRTIVSQDHRYKIGEAPTGGRTALDWARCYDKSDPVKASKMVALFDTYYQRMEDNFKTNTAYKDQFNKAHLTQAINNGDLKLIALFLKYCPHLEKLFTQEDEIRAKQRHNQQMLRSQIMPYQNSFNKLLDELQRKAELLNKKYGTLHEATNVMQALINDLSTVRNDFFMNEITPQSFQKFERKCKQVLEEASPVLSTHRGWHGYPDFVRRIIGVIATIAVIPALVVHFSSTKGYVGVFFSSKENIKTDSSEKMDEFANNLETLKTEIANKLA</sequence>
<dbReference type="PROSITE" id="PS50088">
    <property type="entry name" value="ANK_REPEAT"/>
    <property type="match status" value="1"/>
</dbReference>
<dbReference type="OrthoDB" id="5637398at2"/>
<dbReference type="Pfam" id="PF12796">
    <property type="entry name" value="Ank_2"/>
    <property type="match status" value="1"/>
</dbReference>
<evidence type="ECO:0000256" key="2">
    <source>
        <dbReference type="ARBA" id="ARBA00023043"/>
    </source>
</evidence>
<dbReference type="PANTHER" id="PTHR24188">
    <property type="entry name" value="ANKYRIN REPEAT PROTEIN"/>
    <property type="match status" value="1"/>
</dbReference>
<dbReference type="Proteomes" id="UP000239239">
    <property type="component" value="Unassembled WGS sequence"/>
</dbReference>
<evidence type="ECO:0000313" key="3">
    <source>
        <dbReference type="EMBL" id="PPK29885.1"/>
    </source>
</evidence>
<dbReference type="PANTHER" id="PTHR24188:SF29">
    <property type="entry name" value="GH09064P"/>
    <property type="match status" value="1"/>
</dbReference>
<accession>A0A2S6EXK5</accession>
<reference evidence="3 4" key="1">
    <citation type="submission" date="2018-02" db="EMBL/GenBank/DDBJ databases">
        <title>Draft genome sequences of four Legionella pneumophila clinical strains isolated in Ontario.</title>
        <authorList>
            <person name="Fortuna A."/>
            <person name="Ramnarine R."/>
            <person name="Li A."/>
            <person name="Frantz C."/>
            <person name="Mallo G."/>
        </authorList>
    </citation>
    <scope>NUCLEOTIDE SEQUENCE [LARGE SCALE GENOMIC DNA]</scope>
    <source>
        <strain evidence="3 4">LG61</strain>
    </source>
</reference>
<keyword evidence="1" id="KW-0677">Repeat</keyword>
<gene>
    <name evidence="3" type="ORF">C3928_12595</name>
</gene>
<dbReference type="PROSITE" id="PS50297">
    <property type="entry name" value="ANK_REP_REGION"/>
    <property type="match status" value="1"/>
</dbReference>
<keyword evidence="2" id="KW-0040">ANK repeat</keyword>
<evidence type="ECO:0000313" key="4">
    <source>
        <dbReference type="Proteomes" id="UP000239239"/>
    </source>
</evidence>
<dbReference type="RefSeq" id="WP_060871559.1">
    <property type="nucleotide sequence ID" value="NZ_CP017601.1"/>
</dbReference>
<dbReference type="InterPro" id="IPR002110">
    <property type="entry name" value="Ankyrin_rpt"/>
</dbReference>
<name>A0A2S6EXK5_LEGPN</name>
<dbReference type="SMART" id="SM00248">
    <property type="entry name" value="ANK"/>
    <property type="match status" value="4"/>
</dbReference>
<protein>
    <submittedName>
        <fullName evidence="3">Ankyrin repeat domain-containing protein</fullName>
    </submittedName>
</protein>
<organism evidence="3 4">
    <name type="scientific">Legionella pneumophila</name>
    <dbReference type="NCBI Taxonomy" id="446"/>
    <lineage>
        <taxon>Bacteria</taxon>
        <taxon>Pseudomonadati</taxon>
        <taxon>Pseudomonadota</taxon>
        <taxon>Gammaproteobacteria</taxon>
        <taxon>Legionellales</taxon>
        <taxon>Legionellaceae</taxon>
        <taxon>Legionella</taxon>
    </lineage>
</organism>
<dbReference type="InterPro" id="IPR036770">
    <property type="entry name" value="Ankyrin_rpt-contain_sf"/>
</dbReference>
<dbReference type="AlphaFoldDB" id="A0A2S6EXK5"/>
<dbReference type="EMBL" id="PQWY01000016">
    <property type="protein sequence ID" value="PPK29885.1"/>
    <property type="molecule type" value="Genomic_DNA"/>
</dbReference>
<dbReference type="NCBIfam" id="NF043021">
    <property type="entry name" value="T4SS_AnkF"/>
    <property type="match status" value="1"/>
</dbReference>